<evidence type="ECO:0000313" key="11">
    <source>
        <dbReference type="RefSeq" id="XP_022237133.1"/>
    </source>
</evidence>
<dbReference type="Gene3D" id="2.30.30.140">
    <property type="match status" value="1"/>
</dbReference>
<sequence>MATRFKENPDFAAKTKAFLSMASAGNVNLPRYEAKNTSLQSQKHGTQNEALIETSAQPHTLNKEPGKDAFCWVCHRDKVSTNCQMCARGYHLQCMPNRQLSDSWVCPECCTIMVAEETDTRSPALNLLTIPEFCVLLKHIVQRIKGIALQPFLHPVSHQEFPDYYQYIVHPMDLSILEKKVKEKCYGCTESFIADTKWLVHNSIIYNGPQHPLTANAKSIVKQVKREVSEIEVCPDCYSHSCSLKDDWFIEPCRMSHTLIYAKLKGYPFWPAKAARVLNGFIDARFFGAHDRAWIPIDKCYLVSKDPPTPLKKKNMALQRSMEELQAHLGRLQKKNIPFSYAPYKTVVDPEKIVTLSKSSEKDESFEKKRSQLIKQGKIEIKEEENRIRRTSTTSNSSEKSSGKKRGRSKRYLEQSKKSTVSKKLKEEPHPGSETISLTENDSNKNCTSFQNGQNSSLIEKSTSTKTEIENKQNQGTLDGLHSGDDDDELAEDKLIIDEDHTSEANTKELEVVSQVELNGEKIEIKSSKMHSTQLDNKRPEELKVQEKSNNRGAKNDCASNLTEKTVQRQENNDRLVNVTKAEEIEQNYKKESGLDGINTKVERGKLGTTFSSTQGATEILHIDTKSQSSVVSKDTTWEESRILEVLGKKGLKYTLLRALNLSTEIHTANGNN</sequence>
<keyword evidence="4" id="KW-0007">Acetylation</keyword>
<dbReference type="PRINTS" id="PR00503">
    <property type="entry name" value="BROMODOMAIN"/>
</dbReference>
<dbReference type="GeneID" id="106477128"/>
<dbReference type="InterPro" id="IPR018359">
    <property type="entry name" value="Bromodomain_CS"/>
</dbReference>
<dbReference type="PROSITE" id="PS50812">
    <property type="entry name" value="PWWP"/>
    <property type="match status" value="1"/>
</dbReference>
<dbReference type="Gene3D" id="3.30.40.10">
    <property type="entry name" value="Zinc/RING finger domain, C3HC4 (zinc finger)"/>
    <property type="match status" value="1"/>
</dbReference>
<dbReference type="InterPro" id="IPR000313">
    <property type="entry name" value="PWWP_dom"/>
</dbReference>
<feature type="compositionally biased region" description="Basic and acidic residues" evidence="7">
    <location>
        <begin position="378"/>
        <end position="388"/>
    </location>
</feature>
<dbReference type="PROSITE" id="PS50014">
    <property type="entry name" value="BROMODOMAIN_2"/>
    <property type="match status" value="1"/>
</dbReference>
<dbReference type="InterPro" id="IPR013083">
    <property type="entry name" value="Znf_RING/FYVE/PHD"/>
</dbReference>
<keyword evidence="5 6" id="KW-0103">Bromodomain</keyword>
<keyword evidence="3" id="KW-0862">Zinc</keyword>
<dbReference type="RefSeq" id="XP_022237133.1">
    <property type="nucleotide sequence ID" value="XM_022381425.1"/>
</dbReference>
<feature type="domain" description="PWWP" evidence="9">
    <location>
        <begin position="256"/>
        <end position="306"/>
    </location>
</feature>
<dbReference type="Proteomes" id="UP000694941">
    <property type="component" value="Unplaced"/>
</dbReference>
<evidence type="ECO:0000259" key="9">
    <source>
        <dbReference type="PROSITE" id="PS50812"/>
    </source>
</evidence>
<dbReference type="Pfam" id="PF00439">
    <property type="entry name" value="Bromodomain"/>
    <property type="match status" value="1"/>
</dbReference>
<dbReference type="InterPro" id="IPR001487">
    <property type="entry name" value="Bromodomain"/>
</dbReference>
<dbReference type="PROSITE" id="PS00633">
    <property type="entry name" value="BROMODOMAIN_1"/>
    <property type="match status" value="1"/>
</dbReference>
<reference evidence="11" key="1">
    <citation type="submission" date="2025-08" db="UniProtKB">
        <authorList>
            <consortium name="RefSeq"/>
        </authorList>
    </citation>
    <scope>IDENTIFICATION</scope>
    <source>
        <tissue evidence="11">Muscle</tissue>
    </source>
</reference>
<dbReference type="PANTHER" id="PTHR46453:SF5">
    <property type="entry name" value="PROTEIN KINASE C-BINDING PROTEIN 1 ISOFORM X1"/>
    <property type="match status" value="1"/>
</dbReference>
<evidence type="ECO:0000256" key="7">
    <source>
        <dbReference type="SAM" id="MobiDB-lite"/>
    </source>
</evidence>
<accession>A0ABM1S0H8</accession>
<dbReference type="InterPro" id="IPR036427">
    <property type="entry name" value="Bromodomain-like_sf"/>
</dbReference>
<dbReference type="SUPFAM" id="SSF47370">
    <property type="entry name" value="Bromodomain"/>
    <property type="match status" value="1"/>
</dbReference>
<dbReference type="InterPro" id="IPR011011">
    <property type="entry name" value="Znf_FYVE_PHD"/>
</dbReference>
<dbReference type="Gene3D" id="1.20.920.10">
    <property type="entry name" value="Bromodomain-like"/>
    <property type="match status" value="1"/>
</dbReference>
<feature type="region of interest" description="Disordered" evidence="7">
    <location>
        <begin position="378"/>
        <end position="487"/>
    </location>
</feature>
<dbReference type="SMART" id="SM00297">
    <property type="entry name" value="BROMO"/>
    <property type="match status" value="1"/>
</dbReference>
<gene>
    <name evidence="11" type="primary">LOC106477128</name>
</gene>
<evidence type="ECO:0000313" key="10">
    <source>
        <dbReference type="Proteomes" id="UP000694941"/>
    </source>
</evidence>
<evidence type="ECO:0000259" key="8">
    <source>
        <dbReference type="PROSITE" id="PS50014"/>
    </source>
</evidence>
<keyword evidence="2" id="KW-0863">Zinc-finger</keyword>
<organism evidence="10 11">
    <name type="scientific">Limulus polyphemus</name>
    <name type="common">Atlantic horseshoe crab</name>
    <dbReference type="NCBI Taxonomy" id="6850"/>
    <lineage>
        <taxon>Eukaryota</taxon>
        <taxon>Metazoa</taxon>
        <taxon>Ecdysozoa</taxon>
        <taxon>Arthropoda</taxon>
        <taxon>Chelicerata</taxon>
        <taxon>Merostomata</taxon>
        <taxon>Xiphosura</taxon>
        <taxon>Limulidae</taxon>
        <taxon>Limulus</taxon>
    </lineage>
</organism>
<feature type="region of interest" description="Disordered" evidence="7">
    <location>
        <begin position="526"/>
        <end position="557"/>
    </location>
</feature>
<feature type="compositionally biased region" description="Low complexity" evidence="7">
    <location>
        <begin position="391"/>
        <end position="400"/>
    </location>
</feature>
<keyword evidence="1" id="KW-0479">Metal-binding</keyword>
<proteinExistence type="predicted"/>
<dbReference type="SUPFAM" id="SSF57903">
    <property type="entry name" value="FYVE/PHD zinc finger"/>
    <property type="match status" value="1"/>
</dbReference>
<evidence type="ECO:0000256" key="1">
    <source>
        <dbReference type="ARBA" id="ARBA00022723"/>
    </source>
</evidence>
<name>A0ABM1S0H8_LIMPO</name>
<evidence type="ECO:0000256" key="6">
    <source>
        <dbReference type="PROSITE-ProRule" id="PRU00035"/>
    </source>
</evidence>
<feature type="compositionally biased region" description="Polar residues" evidence="7">
    <location>
        <begin position="434"/>
        <end position="477"/>
    </location>
</feature>
<feature type="domain" description="Bromo" evidence="8">
    <location>
        <begin position="151"/>
        <end position="214"/>
    </location>
</feature>
<evidence type="ECO:0000256" key="3">
    <source>
        <dbReference type="ARBA" id="ARBA00022833"/>
    </source>
</evidence>
<dbReference type="PANTHER" id="PTHR46453">
    <property type="entry name" value="PROTEIN KINASE C-BINDING PROTEIN 1"/>
    <property type="match status" value="1"/>
</dbReference>
<evidence type="ECO:0000256" key="5">
    <source>
        <dbReference type="ARBA" id="ARBA00023117"/>
    </source>
</evidence>
<evidence type="ECO:0000256" key="4">
    <source>
        <dbReference type="ARBA" id="ARBA00022990"/>
    </source>
</evidence>
<evidence type="ECO:0000256" key="2">
    <source>
        <dbReference type="ARBA" id="ARBA00022771"/>
    </source>
</evidence>
<feature type="compositionally biased region" description="Basic and acidic residues" evidence="7">
    <location>
        <begin position="536"/>
        <end position="550"/>
    </location>
</feature>
<dbReference type="SUPFAM" id="SSF63748">
    <property type="entry name" value="Tudor/PWWP/MBT"/>
    <property type="match status" value="1"/>
</dbReference>
<keyword evidence="10" id="KW-1185">Reference proteome</keyword>
<dbReference type="CDD" id="cd20160">
    <property type="entry name" value="PWWP_PRKCBP1"/>
    <property type="match status" value="1"/>
</dbReference>
<protein>
    <submittedName>
        <fullName evidence="11">Protein kinase C-binding protein 1-like</fullName>
    </submittedName>
</protein>